<organism evidence="18 19">
    <name type="scientific">Bythopirellula polymerisocia</name>
    <dbReference type="NCBI Taxonomy" id="2528003"/>
    <lineage>
        <taxon>Bacteria</taxon>
        <taxon>Pseudomonadati</taxon>
        <taxon>Planctomycetota</taxon>
        <taxon>Planctomycetia</taxon>
        <taxon>Pirellulales</taxon>
        <taxon>Lacipirellulaceae</taxon>
        <taxon>Bythopirellula</taxon>
    </lineage>
</organism>
<dbReference type="InterPro" id="IPR036121">
    <property type="entry name" value="ATPase_F1/V1/A1_a/bsu_N_sf"/>
</dbReference>
<keyword evidence="7 14" id="KW-0067">ATP-binding</keyword>
<dbReference type="NCBIfam" id="TIGR00962">
    <property type="entry name" value="atpA"/>
    <property type="match status" value="1"/>
</dbReference>
<evidence type="ECO:0000256" key="14">
    <source>
        <dbReference type="HAMAP-Rule" id="MF_01346"/>
    </source>
</evidence>
<dbReference type="InterPro" id="IPR017710">
    <property type="entry name" value="Alt_ATP_synth_F1_asu"/>
</dbReference>
<dbReference type="AlphaFoldDB" id="A0A5C6D302"/>
<protein>
    <recommendedName>
        <fullName evidence="14">ATP synthase subunit alpha</fullName>
        <ecNumber evidence="14">7.1.2.2</ecNumber>
    </recommendedName>
    <alternativeName>
        <fullName evidence="14">ATP synthase F1 sector subunit alpha</fullName>
    </alternativeName>
    <alternativeName>
        <fullName evidence="14">F-ATPase subunit alpha</fullName>
    </alternativeName>
</protein>
<comment type="function">
    <text evidence="1 14">Produces ATP from ADP in the presence of a proton gradient across the membrane. The alpha chain is a regulatory subunit.</text>
</comment>
<dbReference type="PROSITE" id="PS00152">
    <property type="entry name" value="ATPASE_ALPHA_BETA"/>
    <property type="match status" value="1"/>
</dbReference>
<reference evidence="18 19" key="1">
    <citation type="submission" date="2019-02" db="EMBL/GenBank/DDBJ databases">
        <title>Deep-cultivation of Planctomycetes and their phenomic and genomic characterization uncovers novel biology.</title>
        <authorList>
            <person name="Wiegand S."/>
            <person name="Jogler M."/>
            <person name="Boedeker C."/>
            <person name="Pinto D."/>
            <person name="Vollmers J."/>
            <person name="Rivas-Marin E."/>
            <person name="Kohn T."/>
            <person name="Peeters S.H."/>
            <person name="Heuer A."/>
            <person name="Rast P."/>
            <person name="Oberbeckmann S."/>
            <person name="Bunk B."/>
            <person name="Jeske O."/>
            <person name="Meyerdierks A."/>
            <person name="Storesund J.E."/>
            <person name="Kallscheuer N."/>
            <person name="Luecker S."/>
            <person name="Lage O.M."/>
            <person name="Pohl T."/>
            <person name="Merkel B.J."/>
            <person name="Hornburger P."/>
            <person name="Mueller R.-W."/>
            <person name="Bruemmer F."/>
            <person name="Labrenz M."/>
            <person name="Spormann A.M."/>
            <person name="Op Den Camp H."/>
            <person name="Overmann J."/>
            <person name="Amann R."/>
            <person name="Jetten M.S.M."/>
            <person name="Mascher T."/>
            <person name="Medema M.H."/>
            <person name="Devos D.P."/>
            <person name="Kaster A.-K."/>
            <person name="Ovreas L."/>
            <person name="Rohde M."/>
            <person name="Galperin M.Y."/>
            <person name="Jogler C."/>
        </authorList>
    </citation>
    <scope>NUCLEOTIDE SEQUENCE [LARGE SCALE GENOMIC DNA]</scope>
    <source>
        <strain evidence="18 19">Pla144</strain>
    </source>
</reference>
<keyword evidence="4 14" id="KW-0813">Transport</keyword>
<dbReference type="SUPFAM" id="SSF52540">
    <property type="entry name" value="P-loop containing nucleoside triphosphate hydrolases"/>
    <property type="match status" value="1"/>
</dbReference>
<comment type="caution">
    <text evidence="18">The sequence shown here is derived from an EMBL/GenBank/DDBJ whole genome shotgun (WGS) entry which is preliminary data.</text>
</comment>
<keyword evidence="19" id="KW-1185">Reference proteome</keyword>
<evidence type="ECO:0000256" key="12">
    <source>
        <dbReference type="ARBA" id="ARBA00023310"/>
    </source>
</evidence>
<keyword evidence="8 14" id="KW-1278">Translocase</keyword>
<keyword evidence="11 14" id="KW-0139">CF(1)</keyword>
<accession>A0A5C6D302</accession>
<evidence type="ECO:0000313" key="18">
    <source>
        <dbReference type="EMBL" id="TWU30505.1"/>
    </source>
</evidence>
<dbReference type="CDD" id="cd18116">
    <property type="entry name" value="ATP-synt_F1_alpha_N"/>
    <property type="match status" value="1"/>
</dbReference>
<dbReference type="GO" id="GO:0005886">
    <property type="term" value="C:plasma membrane"/>
    <property type="evidence" value="ECO:0007669"/>
    <property type="project" value="UniProtKB-SubCell"/>
</dbReference>
<keyword evidence="9 14" id="KW-0406">Ion transport</keyword>
<dbReference type="GO" id="GO:0005524">
    <property type="term" value="F:ATP binding"/>
    <property type="evidence" value="ECO:0007669"/>
    <property type="project" value="UniProtKB-UniRule"/>
</dbReference>
<dbReference type="Pfam" id="PF00306">
    <property type="entry name" value="ATP-synt_ab_C"/>
    <property type="match status" value="1"/>
</dbReference>
<evidence type="ECO:0000256" key="9">
    <source>
        <dbReference type="ARBA" id="ARBA00023065"/>
    </source>
</evidence>
<dbReference type="EC" id="7.1.2.2" evidence="14"/>
<dbReference type="InterPro" id="IPR027417">
    <property type="entry name" value="P-loop_NTPase"/>
</dbReference>
<dbReference type="GO" id="GO:0045259">
    <property type="term" value="C:proton-transporting ATP synthase complex"/>
    <property type="evidence" value="ECO:0007669"/>
    <property type="project" value="UniProtKB-KW"/>
</dbReference>
<feature type="domain" description="ATP synthase alpha subunit C-terminal" evidence="16">
    <location>
        <begin position="379"/>
        <end position="503"/>
    </location>
</feature>
<dbReference type="FunFam" id="3.40.50.300:FF:000002">
    <property type="entry name" value="ATP synthase subunit alpha"/>
    <property type="match status" value="1"/>
</dbReference>
<dbReference type="InterPro" id="IPR005294">
    <property type="entry name" value="ATP_synth_F1_asu"/>
</dbReference>
<keyword evidence="5 14" id="KW-0547">Nucleotide-binding</keyword>
<evidence type="ECO:0000259" key="17">
    <source>
        <dbReference type="Pfam" id="PF02874"/>
    </source>
</evidence>
<evidence type="ECO:0000259" key="15">
    <source>
        <dbReference type="Pfam" id="PF00006"/>
    </source>
</evidence>
<proteinExistence type="inferred from homology"/>
<dbReference type="NCBIfam" id="NF009884">
    <property type="entry name" value="PRK13343.1"/>
    <property type="match status" value="1"/>
</dbReference>
<dbReference type="Pfam" id="PF02874">
    <property type="entry name" value="ATP-synt_ab_N"/>
    <property type="match status" value="1"/>
</dbReference>
<evidence type="ECO:0000256" key="6">
    <source>
        <dbReference type="ARBA" id="ARBA00022781"/>
    </source>
</evidence>
<feature type="binding site" evidence="14">
    <location>
        <begin position="177"/>
        <end position="184"/>
    </location>
    <ligand>
        <name>ATP</name>
        <dbReference type="ChEBI" id="CHEBI:30616"/>
    </ligand>
</feature>
<evidence type="ECO:0000256" key="10">
    <source>
        <dbReference type="ARBA" id="ARBA00023136"/>
    </source>
</evidence>
<dbReference type="SUPFAM" id="SSF50615">
    <property type="entry name" value="N-terminal domain of alpha and beta subunits of F1 ATP synthase"/>
    <property type="match status" value="1"/>
</dbReference>
<feature type="domain" description="ATPase F1/V1/A1 complex alpha/beta subunit N-terminal" evidence="17">
    <location>
        <begin position="34"/>
        <end position="100"/>
    </location>
</feature>
<dbReference type="Pfam" id="PF00006">
    <property type="entry name" value="ATP-synt_ab"/>
    <property type="match status" value="1"/>
</dbReference>
<sequence length="518" mass="56282">MTNMEQGSLQNVFDRTFAGMSQAREEFTPQLTAQEVGTITNVSTGIVKVSGLPGVGYDELVTFPGDVLGIAFNVDADEIGVVLLGEYWRLHAGDEVRRTGRVMDVAVGERLLGRVIDPLGRPLDGNGSVASSKRLPIERPAAPIMDRAPVTVPLQTGLKVIDALIPVGRGQRELILGDRQTGKTAIAIDTILNQRNQNVVCVYCAIGQRASSVAKTVASLRQKGAMEYSIIVVTEGNDPPGLAYIAPYAATSIAESFMEAGRDVLIVYDDLTHHARAYRELSLLLRRPPGREAFPGDIFYIHSRLLERATHLRKELGGGSLTALPIIETEAQDISAYIPTNLISITDGQIYLSPSLFELGVLPAVNVGKSVSRVGGKAQRAAYRAVAGDLKLAYAQFEELETFSRFGASLDENTRKVIEHGRRIRACLKQPEFTPVSVPAQITVLLALTAGLFDDVQLDQMTDAELGVRKAAADLPASLRDRLDSTQELSDEDRETMVQIARKALARFQTKPPPQEKT</sequence>
<evidence type="ECO:0000256" key="4">
    <source>
        <dbReference type="ARBA" id="ARBA00022448"/>
    </source>
</evidence>
<keyword evidence="12 14" id="KW-0066">ATP synthesis</keyword>
<feature type="domain" description="ATPase F1/V1/A1 complex alpha/beta subunit nucleotide-binding" evidence="15">
    <location>
        <begin position="157"/>
        <end position="372"/>
    </location>
</feature>
<dbReference type="CDD" id="cd18113">
    <property type="entry name" value="ATP-synt_F1_alpha_C"/>
    <property type="match status" value="1"/>
</dbReference>
<evidence type="ECO:0000256" key="5">
    <source>
        <dbReference type="ARBA" id="ARBA00022741"/>
    </source>
</evidence>
<dbReference type="Gene3D" id="1.20.150.20">
    <property type="entry name" value="ATP synthase alpha/beta chain, C-terminal domain"/>
    <property type="match status" value="1"/>
</dbReference>
<dbReference type="InterPro" id="IPR004100">
    <property type="entry name" value="ATPase_F1/V1/A1_a/bsu_N"/>
</dbReference>
<dbReference type="NCBIfam" id="TIGR03324">
    <property type="entry name" value="alt_F1F0_F1_al"/>
    <property type="match status" value="1"/>
</dbReference>
<evidence type="ECO:0000313" key="19">
    <source>
        <dbReference type="Proteomes" id="UP000318437"/>
    </source>
</evidence>
<evidence type="ECO:0000256" key="7">
    <source>
        <dbReference type="ARBA" id="ARBA00022840"/>
    </source>
</evidence>
<keyword evidence="6 14" id="KW-0375">Hydrogen ion transport</keyword>
<dbReference type="InterPro" id="IPR000793">
    <property type="entry name" value="ATP_synth_asu_C"/>
</dbReference>
<keyword evidence="10 14" id="KW-0472">Membrane</keyword>
<dbReference type="HAMAP" id="MF_01346">
    <property type="entry name" value="ATP_synth_alpha_bact"/>
    <property type="match status" value="1"/>
</dbReference>
<name>A0A5C6D302_9BACT</name>
<dbReference type="EMBL" id="SJPS01000001">
    <property type="protein sequence ID" value="TWU30505.1"/>
    <property type="molecule type" value="Genomic_DNA"/>
</dbReference>
<keyword evidence="14" id="KW-1003">Cell membrane</keyword>
<dbReference type="CDD" id="cd01132">
    <property type="entry name" value="F1-ATPase_alpha_CD"/>
    <property type="match status" value="1"/>
</dbReference>
<evidence type="ECO:0000259" key="16">
    <source>
        <dbReference type="Pfam" id="PF00306"/>
    </source>
</evidence>
<comment type="catalytic activity">
    <reaction evidence="14">
        <text>ATP + H2O + 4 H(+)(in) = ADP + phosphate + 5 H(+)(out)</text>
        <dbReference type="Rhea" id="RHEA:57720"/>
        <dbReference type="ChEBI" id="CHEBI:15377"/>
        <dbReference type="ChEBI" id="CHEBI:15378"/>
        <dbReference type="ChEBI" id="CHEBI:30616"/>
        <dbReference type="ChEBI" id="CHEBI:43474"/>
        <dbReference type="ChEBI" id="CHEBI:456216"/>
        <dbReference type="EC" id="7.1.2.2"/>
    </reaction>
</comment>
<evidence type="ECO:0000256" key="3">
    <source>
        <dbReference type="ARBA" id="ARBA00008936"/>
    </source>
</evidence>
<evidence type="ECO:0000256" key="11">
    <source>
        <dbReference type="ARBA" id="ARBA00023196"/>
    </source>
</evidence>
<dbReference type="GO" id="GO:0046933">
    <property type="term" value="F:proton-transporting ATP synthase activity, rotational mechanism"/>
    <property type="evidence" value="ECO:0007669"/>
    <property type="project" value="UniProtKB-UniRule"/>
</dbReference>
<comment type="subunit">
    <text evidence="13">F-type ATPases have 2 components, CF(1) - the catalytic core - and CF(0) - the membrane proton channel. CF(1) has five subunits: alpha(3), beta(3), gamma(1), delta(1), epsilon(1). CF(0) has four main subunits: a(1), b(1), b'(1) and c(9-12).</text>
</comment>
<evidence type="ECO:0000256" key="1">
    <source>
        <dbReference type="ARBA" id="ARBA00003784"/>
    </source>
</evidence>
<feature type="site" description="Required for activity" evidence="14">
    <location>
        <position position="370"/>
    </location>
</feature>
<gene>
    <name evidence="18" type="primary">atpA_1</name>
    <name evidence="14" type="synonym">atpA</name>
    <name evidence="18" type="ORF">Pla144_12920</name>
</gene>
<evidence type="ECO:0000256" key="8">
    <source>
        <dbReference type="ARBA" id="ARBA00022967"/>
    </source>
</evidence>
<dbReference type="GO" id="GO:0043531">
    <property type="term" value="F:ADP binding"/>
    <property type="evidence" value="ECO:0007669"/>
    <property type="project" value="TreeGrafter"/>
</dbReference>
<dbReference type="InterPro" id="IPR000194">
    <property type="entry name" value="ATPase_F1/V1/A1_a/bsu_nucl-bd"/>
</dbReference>
<comment type="similarity">
    <text evidence="3 14">Belongs to the ATPase alpha/beta chains family.</text>
</comment>
<evidence type="ECO:0000256" key="13">
    <source>
        <dbReference type="ARBA" id="ARBA00026013"/>
    </source>
</evidence>
<dbReference type="Proteomes" id="UP000318437">
    <property type="component" value="Unassembled WGS sequence"/>
</dbReference>
<dbReference type="Gene3D" id="3.40.50.300">
    <property type="entry name" value="P-loop containing nucleotide triphosphate hydrolases"/>
    <property type="match status" value="1"/>
</dbReference>
<dbReference type="InterPro" id="IPR038376">
    <property type="entry name" value="ATP_synth_asu_C_sf"/>
</dbReference>
<dbReference type="SUPFAM" id="SSF47917">
    <property type="entry name" value="C-terminal domain of alpha and beta subunits of F1 ATP synthase"/>
    <property type="match status" value="1"/>
</dbReference>
<comment type="subcellular location">
    <subcellularLocation>
        <location evidence="14">Cell membrane</location>
        <topology evidence="14">Peripheral membrane protein</topology>
    </subcellularLocation>
    <subcellularLocation>
        <location evidence="2">Membrane</location>
    </subcellularLocation>
</comment>
<dbReference type="PANTHER" id="PTHR48082">
    <property type="entry name" value="ATP SYNTHASE SUBUNIT ALPHA, MITOCHONDRIAL"/>
    <property type="match status" value="1"/>
</dbReference>
<dbReference type="Gene3D" id="2.40.30.20">
    <property type="match status" value="1"/>
</dbReference>
<evidence type="ECO:0000256" key="2">
    <source>
        <dbReference type="ARBA" id="ARBA00004370"/>
    </source>
</evidence>
<dbReference type="InterPro" id="IPR023366">
    <property type="entry name" value="ATP_synth_asu-like_sf"/>
</dbReference>
<dbReference type="PANTHER" id="PTHR48082:SF2">
    <property type="entry name" value="ATP SYNTHASE SUBUNIT ALPHA, MITOCHONDRIAL"/>
    <property type="match status" value="1"/>
</dbReference>
<dbReference type="InterPro" id="IPR033732">
    <property type="entry name" value="ATP_synth_F1_a_nt-bd_dom"/>
</dbReference>
<dbReference type="InterPro" id="IPR020003">
    <property type="entry name" value="ATPase_a/bsu_AS"/>
</dbReference>